<proteinExistence type="predicted"/>
<sequence length="217" mass="25043">QRKLLGNWKKPPRSDKPFAYGTLNGTKREIRLIRLEPGQREDAIHCTLIPALLEPFLKFEALSYAWETWNGSVSINVDNGQLQVTKNLEAALLELRRTKEGRIPWIDALCINQADNLERNHQAGMMKEIYESASSVLIWLGPENSADAKLVQEMPKMAHKMSRRFKRNGESGVYHLLQWNQSALEAFLGRSWWSRIWVKQEYGVSKHALFLCGRIQI</sequence>
<dbReference type="PANTHER" id="PTHR24148:SF73">
    <property type="entry name" value="HET DOMAIN PROTEIN (AFU_ORTHOLOGUE AFUA_8G01020)"/>
    <property type="match status" value="1"/>
</dbReference>
<dbReference type="Pfam" id="PF06985">
    <property type="entry name" value="HET"/>
    <property type="match status" value="1"/>
</dbReference>
<keyword evidence="3" id="KW-1185">Reference proteome</keyword>
<evidence type="ECO:0000313" key="3">
    <source>
        <dbReference type="Proteomes" id="UP000800041"/>
    </source>
</evidence>
<dbReference type="Proteomes" id="UP000800041">
    <property type="component" value="Unassembled WGS sequence"/>
</dbReference>
<dbReference type="OrthoDB" id="2157530at2759"/>
<feature type="non-terminal residue" evidence="2">
    <location>
        <position position="217"/>
    </location>
</feature>
<feature type="domain" description="Heterokaryon incompatibility" evidence="1">
    <location>
        <begin position="59"/>
        <end position="201"/>
    </location>
</feature>
<dbReference type="AlphaFoldDB" id="A0A6G1HCF4"/>
<feature type="non-terminal residue" evidence="2">
    <location>
        <position position="1"/>
    </location>
</feature>
<organism evidence="2 3">
    <name type="scientific">Aulographum hederae CBS 113979</name>
    <dbReference type="NCBI Taxonomy" id="1176131"/>
    <lineage>
        <taxon>Eukaryota</taxon>
        <taxon>Fungi</taxon>
        <taxon>Dikarya</taxon>
        <taxon>Ascomycota</taxon>
        <taxon>Pezizomycotina</taxon>
        <taxon>Dothideomycetes</taxon>
        <taxon>Pleosporomycetidae</taxon>
        <taxon>Aulographales</taxon>
        <taxon>Aulographaceae</taxon>
    </lineage>
</organism>
<dbReference type="PANTHER" id="PTHR24148">
    <property type="entry name" value="ANKYRIN REPEAT DOMAIN-CONTAINING PROTEIN 39 HOMOLOG-RELATED"/>
    <property type="match status" value="1"/>
</dbReference>
<evidence type="ECO:0000313" key="2">
    <source>
        <dbReference type="EMBL" id="KAF1990700.1"/>
    </source>
</evidence>
<dbReference type="EMBL" id="ML977141">
    <property type="protein sequence ID" value="KAF1990700.1"/>
    <property type="molecule type" value="Genomic_DNA"/>
</dbReference>
<name>A0A6G1HCF4_9PEZI</name>
<gene>
    <name evidence="2" type="ORF">K402DRAFT_315314</name>
</gene>
<dbReference type="InterPro" id="IPR052895">
    <property type="entry name" value="HetReg/Transcr_Mod"/>
</dbReference>
<reference evidence="2" key="1">
    <citation type="journal article" date="2020" name="Stud. Mycol.">
        <title>101 Dothideomycetes genomes: a test case for predicting lifestyles and emergence of pathogens.</title>
        <authorList>
            <person name="Haridas S."/>
            <person name="Albert R."/>
            <person name="Binder M."/>
            <person name="Bloem J."/>
            <person name="Labutti K."/>
            <person name="Salamov A."/>
            <person name="Andreopoulos B."/>
            <person name="Baker S."/>
            <person name="Barry K."/>
            <person name="Bills G."/>
            <person name="Bluhm B."/>
            <person name="Cannon C."/>
            <person name="Castanera R."/>
            <person name="Culley D."/>
            <person name="Daum C."/>
            <person name="Ezra D."/>
            <person name="Gonzalez J."/>
            <person name="Henrissat B."/>
            <person name="Kuo A."/>
            <person name="Liang C."/>
            <person name="Lipzen A."/>
            <person name="Lutzoni F."/>
            <person name="Magnuson J."/>
            <person name="Mondo S."/>
            <person name="Nolan M."/>
            <person name="Ohm R."/>
            <person name="Pangilinan J."/>
            <person name="Park H.-J."/>
            <person name="Ramirez L."/>
            <person name="Alfaro M."/>
            <person name="Sun H."/>
            <person name="Tritt A."/>
            <person name="Yoshinaga Y."/>
            <person name="Zwiers L.-H."/>
            <person name="Turgeon B."/>
            <person name="Goodwin S."/>
            <person name="Spatafora J."/>
            <person name="Crous P."/>
            <person name="Grigoriev I."/>
        </authorList>
    </citation>
    <scope>NUCLEOTIDE SEQUENCE</scope>
    <source>
        <strain evidence="2">CBS 113979</strain>
    </source>
</reference>
<dbReference type="InterPro" id="IPR010730">
    <property type="entry name" value="HET"/>
</dbReference>
<evidence type="ECO:0000259" key="1">
    <source>
        <dbReference type="Pfam" id="PF06985"/>
    </source>
</evidence>
<protein>
    <recommendedName>
        <fullName evidence="1">Heterokaryon incompatibility domain-containing protein</fullName>
    </recommendedName>
</protein>
<accession>A0A6G1HCF4</accession>